<gene>
    <name evidence="1" type="ORF">KY290_035085</name>
</gene>
<evidence type="ECO:0000313" key="1">
    <source>
        <dbReference type="EMBL" id="KAH0742042.1"/>
    </source>
</evidence>
<evidence type="ECO:0000313" key="2">
    <source>
        <dbReference type="Proteomes" id="UP000826656"/>
    </source>
</evidence>
<evidence type="ECO:0008006" key="3">
    <source>
        <dbReference type="Google" id="ProtNLM"/>
    </source>
</evidence>
<accession>A0ABQ7U519</accession>
<dbReference type="EMBL" id="JAIVGD010000026">
    <property type="protein sequence ID" value="KAH0742042.1"/>
    <property type="molecule type" value="Genomic_DNA"/>
</dbReference>
<keyword evidence="2" id="KW-1185">Reference proteome</keyword>
<organism evidence="1 2">
    <name type="scientific">Solanum tuberosum</name>
    <name type="common">Potato</name>
    <dbReference type="NCBI Taxonomy" id="4113"/>
    <lineage>
        <taxon>Eukaryota</taxon>
        <taxon>Viridiplantae</taxon>
        <taxon>Streptophyta</taxon>
        <taxon>Embryophyta</taxon>
        <taxon>Tracheophyta</taxon>
        <taxon>Spermatophyta</taxon>
        <taxon>Magnoliopsida</taxon>
        <taxon>eudicotyledons</taxon>
        <taxon>Gunneridae</taxon>
        <taxon>Pentapetalae</taxon>
        <taxon>asterids</taxon>
        <taxon>lamiids</taxon>
        <taxon>Solanales</taxon>
        <taxon>Solanaceae</taxon>
        <taxon>Solanoideae</taxon>
        <taxon>Solaneae</taxon>
        <taxon>Solanum</taxon>
    </lineage>
</organism>
<reference evidence="1 2" key="1">
    <citation type="journal article" date="2021" name="bioRxiv">
        <title>Chromosome-scale and haplotype-resolved genome assembly of a tetraploid potato cultivar.</title>
        <authorList>
            <person name="Sun H."/>
            <person name="Jiao W.-B."/>
            <person name="Krause K."/>
            <person name="Campoy J.A."/>
            <person name="Goel M."/>
            <person name="Folz-Donahue K."/>
            <person name="Kukat C."/>
            <person name="Huettel B."/>
            <person name="Schneeberger K."/>
        </authorList>
    </citation>
    <scope>NUCLEOTIDE SEQUENCE [LARGE SCALE GENOMIC DNA]</scope>
    <source>
        <strain evidence="1">SolTubOtavaFocal</strain>
        <tissue evidence="1">Leaves</tissue>
    </source>
</reference>
<name>A0ABQ7U519_SOLTU</name>
<sequence>MMRSKDYDFVWDHKPGEHNQVVDALSRKEGGGSWYQNGGWQHKDLMKEAHGTTWAGHSGVERM</sequence>
<proteinExistence type="predicted"/>
<dbReference type="Proteomes" id="UP000826656">
    <property type="component" value="Unassembled WGS sequence"/>
</dbReference>
<comment type="caution">
    <text evidence="1">The sequence shown here is derived from an EMBL/GenBank/DDBJ whole genome shotgun (WGS) entry which is preliminary data.</text>
</comment>
<protein>
    <recommendedName>
        <fullName evidence="3">RNase H family protein</fullName>
    </recommendedName>
</protein>